<keyword evidence="2" id="KW-1185">Reference proteome</keyword>
<proteinExistence type="predicted"/>
<comment type="caution">
    <text evidence="1">The sequence shown here is derived from an EMBL/GenBank/DDBJ whole genome shotgun (WGS) entry which is preliminary data.</text>
</comment>
<organism evidence="1 2">
    <name type="scientific">Mycena venus</name>
    <dbReference type="NCBI Taxonomy" id="2733690"/>
    <lineage>
        <taxon>Eukaryota</taxon>
        <taxon>Fungi</taxon>
        <taxon>Dikarya</taxon>
        <taxon>Basidiomycota</taxon>
        <taxon>Agaricomycotina</taxon>
        <taxon>Agaricomycetes</taxon>
        <taxon>Agaricomycetidae</taxon>
        <taxon>Agaricales</taxon>
        <taxon>Marasmiineae</taxon>
        <taxon>Mycenaceae</taxon>
        <taxon>Mycena</taxon>
    </lineage>
</organism>
<evidence type="ECO:0000313" key="2">
    <source>
        <dbReference type="Proteomes" id="UP000620124"/>
    </source>
</evidence>
<evidence type="ECO:0000313" key="1">
    <source>
        <dbReference type="EMBL" id="KAF7372661.1"/>
    </source>
</evidence>
<reference evidence="1" key="1">
    <citation type="submission" date="2020-05" db="EMBL/GenBank/DDBJ databases">
        <title>Mycena genomes resolve the evolution of fungal bioluminescence.</title>
        <authorList>
            <person name="Tsai I.J."/>
        </authorList>
    </citation>
    <scope>NUCLEOTIDE SEQUENCE</scope>
    <source>
        <strain evidence="1">CCC161011</strain>
    </source>
</reference>
<dbReference type="AlphaFoldDB" id="A0A8H6Z993"/>
<dbReference type="EMBL" id="JACAZI010000001">
    <property type="protein sequence ID" value="KAF7372661.1"/>
    <property type="molecule type" value="Genomic_DNA"/>
</dbReference>
<sequence>MPRVVIPTNIGFQLTSPSTVVKMFYSRGHLGTVPHVEVDDIIEVGVGTAAAAGDDNDGAYGDVLSHKGGVFGVAVMLEGVLDGLDVMEGFEAARGLPLGFPRSKISGHIG</sequence>
<protein>
    <submittedName>
        <fullName evidence="1">Uncharacterized protein</fullName>
    </submittedName>
</protein>
<gene>
    <name evidence="1" type="ORF">MVEN_00129200</name>
</gene>
<name>A0A8H6Z993_9AGAR</name>
<dbReference type="Proteomes" id="UP000620124">
    <property type="component" value="Unassembled WGS sequence"/>
</dbReference>
<accession>A0A8H6Z993</accession>